<feature type="domain" description="Pili assembly chaperone N-terminal" evidence="2">
    <location>
        <begin position="25"/>
        <end position="134"/>
    </location>
</feature>
<dbReference type="Proteomes" id="UP000052019">
    <property type="component" value="Unassembled WGS sequence"/>
</dbReference>
<dbReference type="InterPro" id="IPR016147">
    <property type="entry name" value="Pili_assmbl_chaperone_N"/>
</dbReference>
<feature type="signal peptide" evidence="1">
    <location>
        <begin position="1"/>
        <end position="23"/>
    </location>
</feature>
<name>A0A0R2ZDK6_9PSED</name>
<dbReference type="EMBL" id="JYLK01000017">
    <property type="protein sequence ID" value="KRP58237.1"/>
    <property type="molecule type" value="Genomic_DNA"/>
</dbReference>
<protein>
    <submittedName>
        <fullName evidence="3">Fimbrial chaperone protein</fullName>
    </submittedName>
</protein>
<evidence type="ECO:0000256" key="1">
    <source>
        <dbReference type="SAM" id="SignalP"/>
    </source>
</evidence>
<dbReference type="GO" id="GO:0030288">
    <property type="term" value="C:outer membrane-bounded periplasmic space"/>
    <property type="evidence" value="ECO:0007669"/>
    <property type="project" value="InterPro"/>
</dbReference>
<evidence type="ECO:0000313" key="3">
    <source>
        <dbReference type="EMBL" id="KRP58237.1"/>
    </source>
</evidence>
<proteinExistence type="predicted"/>
<dbReference type="OrthoDB" id="8585185at2"/>
<feature type="chain" id="PRO_5006430208" evidence="1">
    <location>
        <begin position="24"/>
        <end position="236"/>
    </location>
</feature>
<sequence length="236" mass="25443">MTALGKKSLWLACLSAMPLLADAQVQPSASAVLIEKGQKEATIDLKNNSDEAVLLYSKVSKLPDDDLDGGVLYTVPQTVVVAPGKNQTVRVIFRGNKPLDKEHIARVLFSGLPPQQQAAGKVKFVIGQDLPVIIGVDPNVSEVDTWKQISFKQTQGKLCMSNPSRKVFRFDPTMSSAPTKADITFNKAYVLPGETLCQALTSPLAANASLTFNSVSSFNFMLQTHVIQLSGQASKP</sequence>
<reference evidence="3 4" key="1">
    <citation type="submission" date="2015-02" db="EMBL/GenBank/DDBJ databases">
        <title>Two Pseudomonas sp. nov. isolated from raw milk.</title>
        <authorList>
            <person name="Wenning M."/>
            <person name="von Neubeck M."/>
            <person name="Huptas C."/>
            <person name="Scherer S."/>
        </authorList>
    </citation>
    <scope>NUCLEOTIDE SEQUENCE [LARGE SCALE GENOMIC DNA]</scope>
    <source>
        <strain evidence="3 4">DSM 14937</strain>
    </source>
</reference>
<dbReference type="InterPro" id="IPR008962">
    <property type="entry name" value="PapD-like_sf"/>
</dbReference>
<accession>A0A0R2ZDK6</accession>
<dbReference type="InterPro" id="IPR013783">
    <property type="entry name" value="Ig-like_fold"/>
</dbReference>
<evidence type="ECO:0000313" key="4">
    <source>
        <dbReference type="Proteomes" id="UP000052019"/>
    </source>
</evidence>
<dbReference type="Gene3D" id="2.60.40.10">
    <property type="entry name" value="Immunoglobulins"/>
    <property type="match status" value="1"/>
</dbReference>
<gene>
    <name evidence="3" type="ORF">TU79_21285</name>
</gene>
<dbReference type="PANTHER" id="PTHR30251:SF3">
    <property type="entry name" value="FIMBRIAL CHAPARONE PROTEIN"/>
    <property type="match status" value="1"/>
</dbReference>
<organism evidence="3 4">
    <name type="scientific">Pseudomonas trivialis</name>
    <dbReference type="NCBI Taxonomy" id="200450"/>
    <lineage>
        <taxon>Bacteria</taxon>
        <taxon>Pseudomonadati</taxon>
        <taxon>Pseudomonadota</taxon>
        <taxon>Gammaproteobacteria</taxon>
        <taxon>Pseudomonadales</taxon>
        <taxon>Pseudomonadaceae</taxon>
        <taxon>Pseudomonas</taxon>
    </lineage>
</organism>
<dbReference type="InterPro" id="IPR050643">
    <property type="entry name" value="Periplasmic_pilus_chap"/>
</dbReference>
<dbReference type="SUPFAM" id="SSF49354">
    <property type="entry name" value="PapD-like"/>
    <property type="match status" value="1"/>
</dbReference>
<comment type="caution">
    <text evidence="3">The sequence shown here is derived from an EMBL/GenBank/DDBJ whole genome shotgun (WGS) entry which is preliminary data.</text>
</comment>
<dbReference type="PATRIC" id="fig|200450.4.peg.1207"/>
<dbReference type="GO" id="GO:0071555">
    <property type="term" value="P:cell wall organization"/>
    <property type="evidence" value="ECO:0007669"/>
    <property type="project" value="InterPro"/>
</dbReference>
<dbReference type="Pfam" id="PF00345">
    <property type="entry name" value="PapD_N"/>
    <property type="match status" value="1"/>
</dbReference>
<keyword evidence="1" id="KW-0732">Signal</keyword>
<dbReference type="PANTHER" id="PTHR30251">
    <property type="entry name" value="PILUS ASSEMBLY CHAPERONE"/>
    <property type="match status" value="1"/>
</dbReference>
<dbReference type="AlphaFoldDB" id="A0A0R2ZDK6"/>
<evidence type="ECO:0000259" key="2">
    <source>
        <dbReference type="Pfam" id="PF00345"/>
    </source>
</evidence>